<keyword evidence="1" id="KW-0285">Flavoprotein</keyword>
<protein>
    <submittedName>
        <fullName evidence="3">Uncharacterized protein</fullName>
    </submittedName>
</protein>
<reference evidence="3" key="1">
    <citation type="submission" date="2021-02" db="EMBL/GenBank/DDBJ databases">
        <authorList>
            <person name="Nowell W R."/>
        </authorList>
    </citation>
    <scope>NUCLEOTIDE SEQUENCE</scope>
    <source>
        <strain evidence="3">Ploen Becks lab</strain>
    </source>
</reference>
<dbReference type="SUPFAM" id="SSF55103">
    <property type="entry name" value="FAD-linked oxidases, C-terminal domain"/>
    <property type="match status" value="1"/>
</dbReference>
<organism evidence="3 4">
    <name type="scientific">Brachionus calyciflorus</name>
    <dbReference type="NCBI Taxonomy" id="104777"/>
    <lineage>
        <taxon>Eukaryota</taxon>
        <taxon>Metazoa</taxon>
        <taxon>Spiralia</taxon>
        <taxon>Gnathifera</taxon>
        <taxon>Rotifera</taxon>
        <taxon>Eurotatoria</taxon>
        <taxon>Monogononta</taxon>
        <taxon>Pseudotrocha</taxon>
        <taxon>Ploima</taxon>
        <taxon>Brachionidae</taxon>
        <taxon>Brachionus</taxon>
    </lineage>
</organism>
<dbReference type="Proteomes" id="UP000663879">
    <property type="component" value="Unassembled WGS sequence"/>
</dbReference>
<keyword evidence="2" id="KW-0274">FAD</keyword>
<dbReference type="GO" id="GO:0050660">
    <property type="term" value="F:flavin adenine dinucleotide binding"/>
    <property type="evidence" value="ECO:0007669"/>
    <property type="project" value="InterPro"/>
</dbReference>
<gene>
    <name evidence="3" type="ORF">OXX778_LOCUS6202</name>
</gene>
<accession>A0A813SK79</accession>
<dbReference type="AlphaFoldDB" id="A0A813SK79"/>
<dbReference type="InterPro" id="IPR016164">
    <property type="entry name" value="FAD-linked_Oxase-like_C"/>
</dbReference>
<comment type="caution">
    <text evidence="3">The sequence shown here is derived from an EMBL/GenBank/DDBJ whole genome shotgun (WGS) entry which is preliminary data.</text>
</comment>
<evidence type="ECO:0000313" key="3">
    <source>
        <dbReference type="EMBL" id="CAF0795706.1"/>
    </source>
</evidence>
<feature type="non-terminal residue" evidence="3">
    <location>
        <position position="1"/>
    </location>
</feature>
<dbReference type="InterPro" id="IPR016171">
    <property type="entry name" value="Vanillyl_alc_oxidase_C-sub2"/>
</dbReference>
<name>A0A813SK79_9BILA</name>
<proteinExistence type="predicted"/>
<dbReference type="GO" id="GO:0003824">
    <property type="term" value="F:catalytic activity"/>
    <property type="evidence" value="ECO:0007669"/>
    <property type="project" value="InterPro"/>
</dbReference>
<evidence type="ECO:0000256" key="2">
    <source>
        <dbReference type="ARBA" id="ARBA00022827"/>
    </source>
</evidence>
<evidence type="ECO:0000256" key="1">
    <source>
        <dbReference type="ARBA" id="ARBA00022630"/>
    </source>
</evidence>
<sequence length="52" mass="5580">MNQTIGEHGVGMIKAVKNYIDPDNIFASGNLIPSDNPIENVTSPAENIKAKL</sequence>
<dbReference type="EMBL" id="CAJNOC010000720">
    <property type="protein sequence ID" value="CAF0795706.1"/>
    <property type="molecule type" value="Genomic_DNA"/>
</dbReference>
<evidence type="ECO:0000313" key="4">
    <source>
        <dbReference type="Proteomes" id="UP000663879"/>
    </source>
</evidence>
<dbReference type="Gene3D" id="1.10.45.10">
    <property type="entry name" value="Vanillyl-alcohol Oxidase, Chain A, domain 4"/>
    <property type="match status" value="1"/>
</dbReference>
<keyword evidence="4" id="KW-1185">Reference proteome</keyword>
<dbReference type="OrthoDB" id="7786253at2759"/>